<dbReference type="KEGG" id="cate:C2869_13650"/>
<dbReference type="NCBIfam" id="NF035939">
    <property type="entry name" value="TIM_EboE"/>
    <property type="match status" value="1"/>
</dbReference>
<dbReference type="EMBL" id="CP026604">
    <property type="protein sequence ID" value="AWB67419.1"/>
    <property type="molecule type" value="Genomic_DNA"/>
</dbReference>
<proteinExistence type="predicted"/>
<accession>A0A2S0VT83</accession>
<reference evidence="1 2" key="1">
    <citation type="submission" date="2018-01" db="EMBL/GenBank/DDBJ databases">
        <title>Genome sequence of a Cantenovulum-like bacteria.</title>
        <authorList>
            <person name="Tan W.R."/>
            <person name="Lau N.-S."/>
            <person name="Go F."/>
            <person name="Amirul A.-A.A."/>
        </authorList>
    </citation>
    <scope>NUCLEOTIDE SEQUENCE [LARGE SCALE GENOMIC DNA]</scope>
    <source>
        <strain evidence="1 2">CCB-QB4</strain>
    </source>
</reference>
<dbReference type="Gene3D" id="3.20.20.150">
    <property type="entry name" value="Divalent-metal-dependent TIM barrel enzymes"/>
    <property type="match status" value="1"/>
</dbReference>
<dbReference type="Proteomes" id="UP000244441">
    <property type="component" value="Chromosome"/>
</dbReference>
<evidence type="ECO:0008006" key="3">
    <source>
        <dbReference type="Google" id="ProtNLM"/>
    </source>
</evidence>
<dbReference type="RefSeq" id="WP_108603466.1">
    <property type="nucleotide sequence ID" value="NZ_CP026604.1"/>
</dbReference>
<organism evidence="1 2">
    <name type="scientific">Saccharobesus litoralis</name>
    <dbReference type="NCBI Taxonomy" id="2172099"/>
    <lineage>
        <taxon>Bacteria</taxon>
        <taxon>Pseudomonadati</taxon>
        <taxon>Pseudomonadota</taxon>
        <taxon>Gammaproteobacteria</taxon>
        <taxon>Alteromonadales</taxon>
        <taxon>Alteromonadaceae</taxon>
        <taxon>Saccharobesus</taxon>
    </lineage>
</organism>
<dbReference type="InterPro" id="IPR036237">
    <property type="entry name" value="Xyl_isomerase-like_sf"/>
</dbReference>
<gene>
    <name evidence="1" type="ORF">C2869_13650</name>
</gene>
<evidence type="ECO:0000313" key="2">
    <source>
        <dbReference type="Proteomes" id="UP000244441"/>
    </source>
</evidence>
<dbReference type="SUPFAM" id="SSF51658">
    <property type="entry name" value="Xylose isomerase-like"/>
    <property type="match status" value="1"/>
</dbReference>
<dbReference type="AlphaFoldDB" id="A0A2S0VT83"/>
<dbReference type="OrthoDB" id="9785907at2"/>
<sequence>MVNTQNTRGSSWSREQLTYCANVHPCMHLAQQKQNLELWFKQVREQRDLPFMASGLWLSNPLANEILLNRDNLAFFKTALANNGVSLTTLNGFPYGDFHADIVKDKVYLPDWSDPKRLRYTKKLAAILAECMPKNSKNGTISTLPLGYKPHWDLAKGIGSCIQLIELAQYLQELEQKTGKHIVVCLEMEPDCVLESTSELIDFFEQDLIPQAELLGVSSQVIKRYIGCCVDTCHQAVMYESLADSLQQITTAGITLGKIQISNAVFGKINKASDIAALCSTFKDPKFMHQCKLRLPDGNIISVADLNKTVLTTTFVRNVQGFDCTLHYHVPIHCTHLNCRGTNHQLETTQHAILDTLDFLANNPAIRPHLEIETYTWLNLLADGQSKVAQTDLIQGLLAEFTWLESAMSDRNLLKL</sequence>
<name>A0A2S0VT83_9ALTE</name>
<evidence type="ECO:0000313" key="1">
    <source>
        <dbReference type="EMBL" id="AWB67419.1"/>
    </source>
</evidence>
<protein>
    <recommendedName>
        <fullName evidence="3">Xylose isomerase</fullName>
    </recommendedName>
</protein>
<keyword evidence="2" id="KW-1185">Reference proteome</keyword>